<dbReference type="AlphaFoldDB" id="A0A640WFY2"/>
<evidence type="ECO:0000256" key="11">
    <source>
        <dbReference type="ARBA" id="ARBA00057735"/>
    </source>
</evidence>
<evidence type="ECO:0000256" key="12">
    <source>
        <dbReference type="HAMAP-Rule" id="MF_00165"/>
    </source>
</evidence>
<evidence type="ECO:0000256" key="7">
    <source>
        <dbReference type="ARBA" id="ARBA00022777"/>
    </source>
</evidence>
<dbReference type="EMBL" id="VTPX01000003">
    <property type="protein sequence ID" value="KAA0019130.1"/>
    <property type="molecule type" value="Genomic_DNA"/>
</dbReference>
<dbReference type="InterPro" id="IPR018094">
    <property type="entry name" value="Thymidylate_kinase"/>
</dbReference>
<protein>
    <recommendedName>
        <fullName evidence="3 12">Thymidylate kinase</fullName>
        <ecNumber evidence="2 12">2.7.4.9</ecNumber>
    </recommendedName>
    <alternativeName>
        <fullName evidence="9 12">dTMP kinase</fullName>
    </alternativeName>
</protein>
<gene>
    <name evidence="12" type="primary">tmk</name>
    <name evidence="14" type="ORF">F0A16_07220</name>
</gene>
<comment type="caution">
    <text evidence="14">The sequence shown here is derived from an EMBL/GenBank/DDBJ whole genome shotgun (WGS) entry which is preliminary data.</text>
</comment>
<dbReference type="HAMAP" id="MF_00165">
    <property type="entry name" value="Thymidylate_kinase"/>
    <property type="match status" value="1"/>
</dbReference>
<dbReference type="PANTHER" id="PTHR10344:SF4">
    <property type="entry name" value="UMP-CMP KINASE 2, MITOCHONDRIAL"/>
    <property type="match status" value="1"/>
</dbReference>
<evidence type="ECO:0000256" key="4">
    <source>
        <dbReference type="ARBA" id="ARBA00022679"/>
    </source>
</evidence>
<dbReference type="GO" id="GO:0006233">
    <property type="term" value="P:dTDP biosynthetic process"/>
    <property type="evidence" value="ECO:0007669"/>
    <property type="project" value="InterPro"/>
</dbReference>
<sequence length="218" mass="24257">MNAGDTEQRRGRFITLEGGEGVGKTTNVTFVCDWLASKGIEVVRTREPGGTPGAEAIRELLLDPSREEAWSDDAELLLVFAARAQHLAQRIRPALARGAWVVCDRFTDATFAYQGGGRGLELQRIRTLEALVQDGLQPDLTLLLDMPVSVAAQRVVSRGARLDRFEREREAFFESVRSAYLERARDNERFAIIDASPALGAVQDEIERCLDQRVSAWL</sequence>
<feature type="binding site" evidence="12">
    <location>
        <begin position="18"/>
        <end position="25"/>
    </location>
    <ligand>
        <name>ATP</name>
        <dbReference type="ChEBI" id="CHEBI:30616"/>
    </ligand>
</feature>
<feature type="domain" description="Thymidylate kinase-like" evidence="13">
    <location>
        <begin position="16"/>
        <end position="206"/>
    </location>
</feature>
<evidence type="ECO:0000313" key="15">
    <source>
        <dbReference type="Proteomes" id="UP000466024"/>
    </source>
</evidence>
<evidence type="ECO:0000313" key="14">
    <source>
        <dbReference type="EMBL" id="KAA0019130.1"/>
    </source>
</evidence>
<evidence type="ECO:0000256" key="1">
    <source>
        <dbReference type="ARBA" id="ARBA00009776"/>
    </source>
</evidence>
<dbReference type="GO" id="GO:0005829">
    <property type="term" value="C:cytosol"/>
    <property type="evidence" value="ECO:0007669"/>
    <property type="project" value="TreeGrafter"/>
</dbReference>
<evidence type="ECO:0000256" key="8">
    <source>
        <dbReference type="ARBA" id="ARBA00022840"/>
    </source>
</evidence>
<comment type="catalytic activity">
    <reaction evidence="10 12">
        <text>dTMP + ATP = dTDP + ADP</text>
        <dbReference type="Rhea" id="RHEA:13517"/>
        <dbReference type="ChEBI" id="CHEBI:30616"/>
        <dbReference type="ChEBI" id="CHEBI:58369"/>
        <dbReference type="ChEBI" id="CHEBI:63528"/>
        <dbReference type="ChEBI" id="CHEBI:456216"/>
        <dbReference type="EC" id="2.7.4.9"/>
    </reaction>
</comment>
<dbReference type="GO" id="GO:0004798">
    <property type="term" value="F:dTMP kinase activity"/>
    <property type="evidence" value="ECO:0007669"/>
    <property type="project" value="UniProtKB-UniRule"/>
</dbReference>
<comment type="function">
    <text evidence="11 12">Phosphorylation of dTMP to form dTDP in both de novo and salvage pathways of dTTP synthesis.</text>
</comment>
<dbReference type="GO" id="GO:0005524">
    <property type="term" value="F:ATP binding"/>
    <property type="evidence" value="ECO:0007669"/>
    <property type="project" value="UniProtKB-UniRule"/>
</dbReference>
<organism evidence="14 15">
    <name type="scientific">Salinicola corii</name>
    <dbReference type="NCBI Taxonomy" id="2606937"/>
    <lineage>
        <taxon>Bacteria</taxon>
        <taxon>Pseudomonadati</taxon>
        <taxon>Pseudomonadota</taxon>
        <taxon>Gammaproteobacteria</taxon>
        <taxon>Oceanospirillales</taxon>
        <taxon>Halomonadaceae</taxon>
        <taxon>Salinicola</taxon>
    </lineage>
</organism>
<evidence type="ECO:0000256" key="6">
    <source>
        <dbReference type="ARBA" id="ARBA00022741"/>
    </source>
</evidence>
<dbReference type="FunFam" id="3.40.50.300:FF:000225">
    <property type="entry name" value="Thymidylate kinase"/>
    <property type="match status" value="1"/>
</dbReference>
<evidence type="ECO:0000256" key="2">
    <source>
        <dbReference type="ARBA" id="ARBA00012980"/>
    </source>
</evidence>
<keyword evidence="7 12" id="KW-0418">Kinase</keyword>
<dbReference type="Gene3D" id="3.40.50.300">
    <property type="entry name" value="P-loop containing nucleotide triphosphate hydrolases"/>
    <property type="match status" value="1"/>
</dbReference>
<keyword evidence="8 12" id="KW-0067">ATP-binding</keyword>
<proteinExistence type="inferred from homology"/>
<dbReference type="Pfam" id="PF02223">
    <property type="entry name" value="Thymidylate_kin"/>
    <property type="match status" value="1"/>
</dbReference>
<dbReference type="SUPFAM" id="SSF52540">
    <property type="entry name" value="P-loop containing nucleoside triphosphate hydrolases"/>
    <property type="match status" value="1"/>
</dbReference>
<evidence type="ECO:0000256" key="9">
    <source>
        <dbReference type="ARBA" id="ARBA00029962"/>
    </source>
</evidence>
<keyword evidence="6 12" id="KW-0547">Nucleotide-binding</keyword>
<evidence type="ECO:0000259" key="13">
    <source>
        <dbReference type="Pfam" id="PF02223"/>
    </source>
</evidence>
<dbReference type="InterPro" id="IPR027417">
    <property type="entry name" value="P-loop_NTPase"/>
</dbReference>
<dbReference type="EC" id="2.7.4.9" evidence="2 12"/>
<dbReference type="RefSeq" id="WP_149434718.1">
    <property type="nucleotide sequence ID" value="NZ_VTPX01000003.1"/>
</dbReference>
<keyword evidence="15" id="KW-1185">Reference proteome</keyword>
<comment type="similarity">
    <text evidence="1 12">Belongs to the thymidylate kinase family.</text>
</comment>
<accession>A0A640WFY2</accession>
<dbReference type="GO" id="GO:0006235">
    <property type="term" value="P:dTTP biosynthetic process"/>
    <property type="evidence" value="ECO:0007669"/>
    <property type="project" value="UniProtKB-UniRule"/>
</dbReference>
<dbReference type="CDD" id="cd01672">
    <property type="entry name" value="TMPK"/>
    <property type="match status" value="1"/>
</dbReference>
<keyword evidence="5 12" id="KW-0545">Nucleotide biosynthesis</keyword>
<dbReference type="NCBIfam" id="TIGR00041">
    <property type="entry name" value="DTMP_kinase"/>
    <property type="match status" value="1"/>
</dbReference>
<dbReference type="InterPro" id="IPR039430">
    <property type="entry name" value="Thymidylate_kin-like_dom"/>
</dbReference>
<evidence type="ECO:0000256" key="10">
    <source>
        <dbReference type="ARBA" id="ARBA00048743"/>
    </source>
</evidence>
<name>A0A640WFY2_9GAMM</name>
<dbReference type="Proteomes" id="UP000466024">
    <property type="component" value="Unassembled WGS sequence"/>
</dbReference>
<evidence type="ECO:0000256" key="5">
    <source>
        <dbReference type="ARBA" id="ARBA00022727"/>
    </source>
</evidence>
<dbReference type="GO" id="GO:0006227">
    <property type="term" value="P:dUDP biosynthetic process"/>
    <property type="evidence" value="ECO:0007669"/>
    <property type="project" value="TreeGrafter"/>
</dbReference>
<keyword evidence="4 12" id="KW-0808">Transferase</keyword>
<evidence type="ECO:0000256" key="3">
    <source>
        <dbReference type="ARBA" id="ARBA00017144"/>
    </source>
</evidence>
<reference evidence="14 15" key="1">
    <citation type="submission" date="2019-08" db="EMBL/GenBank/DDBJ databases">
        <title>Bioinformatics analysis of the strain L3 and L5.</title>
        <authorList>
            <person name="Li X."/>
        </authorList>
    </citation>
    <scope>NUCLEOTIDE SEQUENCE [LARGE SCALE GENOMIC DNA]</scope>
    <source>
        <strain evidence="14 15">L3</strain>
    </source>
</reference>
<dbReference type="PANTHER" id="PTHR10344">
    <property type="entry name" value="THYMIDYLATE KINASE"/>
    <property type="match status" value="1"/>
</dbReference>